<accession>A0A3P7MZ17</accession>
<dbReference type="PANTHER" id="PTHR24221:SF503">
    <property type="entry name" value="MITOCHONDRIAL POTASSIUM CHANNEL ATP-BINDING SUBUNIT"/>
    <property type="match status" value="1"/>
</dbReference>
<dbReference type="OrthoDB" id="6500128at2759"/>
<dbReference type="GO" id="GO:0016887">
    <property type="term" value="F:ATP hydrolysis activity"/>
    <property type="evidence" value="ECO:0007669"/>
    <property type="project" value="InterPro"/>
</dbReference>
<evidence type="ECO:0000313" key="3">
    <source>
        <dbReference type="Proteomes" id="UP000271889"/>
    </source>
</evidence>
<dbReference type="GO" id="GO:0042626">
    <property type="term" value="F:ATPase-coupled transmembrane transporter activity"/>
    <property type="evidence" value="ECO:0007669"/>
    <property type="project" value="TreeGrafter"/>
</dbReference>
<evidence type="ECO:0000259" key="1">
    <source>
        <dbReference type="Pfam" id="PF00005"/>
    </source>
</evidence>
<dbReference type="GO" id="GO:0016020">
    <property type="term" value="C:membrane"/>
    <property type="evidence" value="ECO:0007669"/>
    <property type="project" value="TreeGrafter"/>
</dbReference>
<dbReference type="Proteomes" id="UP000271889">
    <property type="component" value="Unassembled WGS sequence"/>
</dbReference>
<dbReference type="PANTHER" id="PTHR24221">
    <property type="entry name" value="ATP-BINDING CASSETTE SUB-FAMILY B"/>
    <property type="match status" value="1"/>
</dbReference>
<sequence>MKFQVEAGERVALVGSSGSGKSTLTALLLRFYDPDSGSILLDGDNIKTMCPDELRGMCSLVSQEPILFDGTISDNIRYGRLDATQRSAAVWRPKTTSCYCSSRDKVRQLRYGAFIQVCCHYAVARRSQLRLNQATAGTQIVGRRAAAARLALNCLWLQ</sequence>
<dbReference type="InterPro" id="IPR039421">
    <property type="entry name" value="Type_1_exporter"/>
</dbReference>
<dbReference type="EMBL" id="UYRV01120446">
    <property type="protein sequence ID" value="VDN32300.1"/>
    <property type="molecule type" value="Genomic_DNA"/>
</dbReference>
<dbReference type="Gene3D" id="3.40.50.300">
    <property type="entry name" value="P-loop containing nucleotide triphosphate hydrolases"/>
    <property type="match status" value="1"/>
</dbReference>
<reference evidence="2 3" key="1">
    <citation type="submission" date="2018-11" db="EMBL/GenBank/DDBJ databases">
        <authorList>
            <consortium name="Pathogen Informatics"/>
        </authorList>
    </citation>
    <scope>NUCLEOTIDE SEQUENCE [LARGE SCALE GENOMIC DNA]</scope>
</reference>
<evidence type="ECO:0000313" key="2">
    <source>
        <dbReference type="EMBL" id="VDN32300.1"/>
    </source>
</evidence>
<name>A0A3P7MZ17_CYLGO</name>
<dbReference type="GO" id="GO:0005524">
    <property type="term" value="F:ATP binding"/>
    <property type="evidence" value="ECO:0007669"/>
    <property type="project" value="InterPro"/>
</dbReference>
<dbReference type="InterPro" id="IPR027417">
    <property type="entry name" value="P-loop_NTPase"/>
</dbReference>
<keyword evidence="3" id="KW-1185">Reference proteome</keyword>
<dbReference type="InterPro" id="IPR003439">
    <property type="entry name" value="ABC_transporter-like_ATP-bd"/>
</dbReference>
<dbReference type="Pfam" id="PF00005">
    <property type="entry name" value="ABC_tran"/>
    <property type="match status" value="1"/>
</dbReference>
<dbReference type="AlphaFoldDB" id="A0A3P7MZ17"/>
<protein>
    <recommendedName>
        <fullName evidence="1">ABC transporter domain-containing protein</fullName>
    </recommendedName>
</protein>
<dbReference type="SUPFAM" id="SSF52540">
    <property type="entry name" value="P-loop containing nucleoside triphosphate hydrolases"/>
    <property type="match status" value="1"/>
</dbReference>
<organism evidence="2 3">
    <name type="scientific">Cylicostephanus goldi</name>
    <name type="common">Nematode worm</name>
    <dbReference type="NCBI Taxonomy" id="71465"/>
    <lineage>
        <taxon>Eukaryota</taxon>
        <taxon>Metazoa</taxon>
        <taxon>Ecdysozoa</taxon>
        <taxon>Nematoda</taxon>
        <taxon>Chromadorea</taxon>
        <taxon>Rhabditida</taxon>
        <taxon>Rhabditina</taxon>
        <taxon>Rhabditomorpha</taxon>
        <taxon>Strongyloidea</taxon>
        <taxon>Strongylidae</taxon>
        <taxon>Cylicostephanus</taxon>
    </lineage>
</organism>
<feature type="domain" description="ABC transporter" evidence="1">
    <location>
        <begin position="1"/>
        <end position="88"/>
    </location>
</feature>
<gene>
    <name evidence="2" type="ORF">CGOC_LOCUS12071</name>
</gene>
<proteinExistence type="predicted"/>